<reference evidence="2" key="3">
    <citation type="submission" date="2021-01" db="EMBL/GenBank/DDBJ databases">
        <authorList>
            <consortium name="Genoscope - CEA"/>
            <person name="William W."/>
        </authorList>
    </citation>
    <scope>NUCLEOTIDE SEQUENCE</scope>
</reference>
<dbReference type="EMBL" id="HG994363">
    <property type="protein sequence ID" value="CAF2051059.1"/>
    <property type="molecule type" value="Genomic_DNA"/>
</dbReference>
<dbReference type="Proteomes" id="UP000028999">
    <property type="component" value="Unassembled WGS sequence"/>
</dbReference>
<organism evidence="3 4">
    <name type="scientific">Brassica napus</name>
    <name type="common">Rape</name>
    <dbReference type="NCBI Taxonomy" id="3708"/>
    <lineage>
        <taxon>Eukaryota</taxon>
        <taxon>Viridiplantae</taxon>
        <taxon>Streptophyta</taxon>
        <taxon>Embryophyta</taxon>
        <taxon>Tracheophyta</taxon>
        <taxon>Spermatophyta</taxon>
        <taxon>Magnoliopsida</taxon>
        <taxon>eudicotyledons</taxon>
        <taxon>Gunneridae</taxon>
        <taxon>Pentapetalae</taxon>
        <taxon>rosids</taxon>
        <taxon>malvids</taxon>
        <taxon>Brassicales</taxon>
        <taxon>Brassicaceae</taxon>
        <taxon>Brassiceae</taxon>
        <taxon>Brassica</taxon>
    </lineage>
</organism>
<evidence type="ECO:0000313" key="3">
    <source>
        <dbReference type="EMBL" id="CDY26623.1"/>
    </source>
</evidence>
<evidence type="ECO:0000313" key="2">
    <source>
        <dbReference type="EMBL" id="CAF2051059.1"/>
    </source>
</evidence>
<protein>
    <submittedName>
        <fullName evidence="2">(rape) hypothetical protein</fullName>
    </submittedName>
    <submittedName>
        <fullName evidence="3">BnaA09g46540D protein</fullName>
    </submittedName>
</protein>
<dbReference type="Proteomes" id="UP001295469">
    <property type="component" value="Chromosome A09"/>
</dbReference>
<evidence type="ECO:0000313" key="4">
    <source>
        <dbReference type="Proteomes" id="UP000028999"/>
    </source>
</evidence>
<feature type="compositionally biased region" description="Basic and acidic residues" evidence="1">
    <location>
        <begin position="57"/>
        <end position="74"/>
    </location>
</feature>
<feature type="region of interest" description="Disordered" evidence="1">
    <location>
        <begin position="35"/>
        <end position="74"/>
    </location>
</feature>
<keyword evidence="4" id="KW-1185">Reference proteome</keyword>
<name>A0A078GPQ9_BRANA</name>
<gene>
    <name evidence="3" type="primary">BnaA09g46540D</name>
    <name evidence="2" type="ORF">DARMORV10_A09P63310.1</name>
    <name evidence="3" type="ORF">GSBRNA2T00035499001</name>
</gene>
<reference evidence="3" key="2">
    <citation type="submission" date="2014-06" db="EMBL/GenBank/DDBJ databases">
        <authorList>
            <person name="Genoscope - CEA"/>
        </authorList>
    </citation>
    <scope>NUCLEOTIDE SEQUENCE</scope>
</reference>
<dbReference type="EMBL" id="LK032192">
    <property type="protein sequence ID" value="CDY26623.1"/>
    <property type="molecule type" value="Genomic_DNA"/>
</dbReference>
<sequence>MVLSGNPLGFELDIHVPEDKVVIYQSKGSLMKTEMASLGPPGYEPDQTPKPVTKAAKRNERKKEKRRLSFKDML</sequence>
<reference evidence="3 4" key="1">
    <citation type="journal article" date="2014" name="Science">
        <title>Plant genetics. Early allopolyploid evolution in the post-Neolithic Brassica napus oilseed genome.</title>
        <authorList>
            <person name="Chalhoub B."/>
            <person name="Denoeud F."/>
            <person name="Liu S."/>
            <person name="Parkin I.A."/>
            <person name="Tang H."/>
            <person name="Wang X."/>
            <person name="Chiquet J."/>
            <person name="Belcram H."/>
            <person name="Tong C."/>
            <person name="Samans B."/>
            <person name="Correa M."/>
            <person name="Da Silva C."/>
            <person name="Just J."/>
            <person name="Falentin C."/>
            <person name="Koh C.S."/>
            <person name="Le Clainche I."/>
            <person name="Bernard M."/>
            <person name="Bento P."/>
            <person name="Noel B."/>
            <person name="Labadie K."/>
            <person name="Alberti A."/>
            <person name="Charles M."/>
            <person name="Arnaud D."/>
            <person name="Guo H."/>
            <person name="Daviaud C."/>
            <person name="Alamery S."/>
            <person name="Jabbari K."/>
            <person name="Zhao M."/>
            <person name="Edger P.P."/>
            <person name="Chelaifa H."/>
            <person name="Tack D."/>
            <person name="Lassalle G."/>
            <person name="Mestiri I."/>
            <person name="Schnel N."/>
            <person name="Le Paslier M.C."/>
            <person name="Fan G."/>
            <person name="Renault V."/>
            <person name="Bayer P.E."/>
            <person name="Golicz A.A."/>
            <person name="Manoli S."/>
            <person name="Lee T.H."/>
            <person name="Thi V.H."/>
            <person name="Chalabi S."/>
            <person name="Hu Q."/>
            <person name="Fan C."/>
            <person name="Tollenaere R."/>
            <person name="Lu Y."/>
            <person name="Battail C."/>
            <person name="Shen J."/>
            <person name="Sidebottom C.H."/>
            <person name="Wang X."/>
            <person name="Canaguier A."/>
            <person name="Chauveau A."/>
            <person name="Berard A."/>
            <person name="Deniot G."/>
            <person name="Guan M."/>
            <person name="Liu Z."/>
            <person name="Sun F."/>
            <person name="Lim Y.P."/>
            <person name="Lyons E."/>
            <person name="Town C.D."/>
            <person name="Bancroft I."/>
            <person name="Wang X."/>
            <person name="Meng J."/>
            <person name="Ma J."/>
            <person name="Pires J.C."/>
            <person name="King G.J."/>
            <person name="Brunel D."/>
            <person name="Delourme R."/>
            <person name="Renard M."/>
            <person name="Aury J.M."/>
            <person name="Adams K.L."/>
            <person name="Batley J."/>
            <person name="Snowdon R.J."/>
            <person name="Tost J."/>
            <person name="Edwards D."/>
            <person name="Zhou Y."/>
            <person name="Hua W."/>
            <person name="Sharpe A.G."/>
            <person name="Paterson A.H."/>
            <person name="Guan C."/>
            <person name="Wincker P."/>
        </authorList>
    </citation>
    <scope>NUCLEOTIDE SEQUENCE [LARGE SCALE GENOMIC DNA]</scope>
    <source>
        <strain evidence="4">cv. Darmor-bzh</strain>
    </source>
</reference>
<proteinExistence type="predicted"/>
<dbReference type="STRING" id="3708.A0A078GPQ9"/>
<evidence type="ECO:0000256" key="1">
    <source>
        <dbReference type="SAM" id="MobiDB-lite"/>
    </source>
</evidence>
<dbReference type="PaxDb" id="3708-A0A078GPQ9"/>
<dbReference type="Gramene" id="CDY26623">
    <property type="protein sequence ID" value="CDY26623"/>
    <property type="gene ID" value="GSBRNA2T00035499001"/>
</dbReference>
<dbReference type="AlphaFoldDB" id="A0A078GPQ9"/>
<accession>A0A078GPQ9</accession>